<dbReference type="AlphaFoldDB" id="A0A504YEC1"/>
<gene>
    <name evidence="1" type="ORF">FGIG_01261</name>
</gene>
<dbReference type="EMBL" id="SUNJ01013903">
    <property type="protein sequence ID" value="TPP56938.1"/>
    <property type="molecule type" value="Genomic_DNA"/>
</dbReference>
<keyword evidence="2" id="KW-1185">Reference proteome</keyword>
<dbReference type="OrthoDB" id="6240202at2759"/>
<dbReference type="Proteomes" id="UP000316759">
    <property type="component" value="Unassembled WGS sequence"/>
</dbReference>
<reference evidence="1 2" key="1">
    <citation type="submission" date="2019-04" db="EMBL/GenBank/DDBJ databases">
        <title>Annotation for the trematode Fasciola gigantica.</title>
        <authorList>
            <person name="Choi Y.-J."/>
        </authorList>
    </citation>
    <scope>NUCLEOTIDE SEQUENCE [LARGE SCALE GENOMIC DNA]</scope>
    <source>
        <strain evidence="1">Uganda_cow_1</strain>
    </source>
</reference>
<organism evidence="1 2">
    <name type="scientific">Fasciola gigantica</name>
    <name type="common">Giant liver fluke</name>
    <dbReference type="NCBI Taxonomy" id="46835"/>
    <lineage>
        <taxon>Eukaryota</taxon>
        <taxon>Metazoa</taxon>
        <taxon>Spiralia</taxon>
        <taxon>Lophotrochozoa</taxon>
        <taxon>Platyhelminthes</taxon>
        <taxon>Trematoda</taxon>
        <taxon>Digenea</taxon>
        <taxon>Plagiorchiida</taxon>
        <taxon>Echinostomata</taxon>
        <taxon>Echinostomatoidea</taxon>
        <taxon>Fasciolidae</taxon>
        <taxon>Fasciola</taxon>
    </lineage>
</organism>
<comment type="caution">
    <text evidence="1">The sequence shown here is derived from an EMBL/GenBank/DDBJ whole genome shotgun (WGS) entry which is preliminary data.</text>
</comment>
<protein>
    <submittedName>
        <fullName evidence="1">Uncharacterized protein</fullName>
    </submittedName>
</protein>
<evidence type="ECO:0000313" key="2">
    <source>
        <dbReference type="Proteomes" id="UP000316759"/>
    </source>
</evidence>
<proteinExistence type="predicted"/>
<accession>A0A504YEC1</accession>
<name>A0A504YEC1_FASGI</name>
<sequence length="316" mass="36420">MLERKETSRKAGGIWIEPFPGEEHPPNHTVSMDETELSNFYQSRVHYSRSNYSRDTMNIRLFGRTGDAYMVRVSTRSSPFHKLDGYLKPPKSSTISVCAQSRSSDTLEVRWNPAVTEDVRPTYCVAVNTQENLPYRCSALARLNPVNDVQFHRPRWFRETDHLRSGRIKPSVYHCVNSTEAQINYCEFPVKAFRRLSHDMRHFVFCQTFPGQTRITLFTSAHDRADYPRYYHLSVYFAHGNDPQGNYRDLLVQTVLDACMITVDSCYHNRQAGCNLVYPDHYPPSHKGSNLQGFSLLQSSASDNQTTCSIREIEAD</sequence>
<evidence type="ECO:0000313" key="1">
    <source>
        <dbReference type="EMBL" id="TPP56938.1"/>
    </source>
</evidence>